<feature type="compositionally biased region" description="Low complexity" evidence="7">
    <location>
        <begin position="208"/>
        <end position="219"/>
    </location>
</feature>
<evidence type="ECO:0000256" key="3">
    <source>
        <dbReference type="ARBA" id="ARBA00022692"/>
    </source>
</evidence>
<gene>
    <name evidence="8" type="ORF">CLEI1391_LOCUS14233</name>
</gene>
<dbReference type="PANTHER" id="PTHR11266:SF17">
    <property type="entry name" value="PROTEIN MPV17"/>
    <property type="match status" value="1"/>
</dbReference>
<dbReference type="PANTHER" id="PTHR11266">
    <property type="entry name" value="PEROXISOMAL MEMBRANE PROTEIN 2, PXMP2 MPV17"/>
    <property type="match status" value="1"/>
</dbReference>
<evidence type="ECO:0000256" key="2">
    <source>
        <dbReference type="ARBA" id="ARBA00006824"/>
    </source>
</evidence>
<evidence type="ECO:0000256" key="4">
    <source>
        <dbReference type="ARBA" id="ARBA00022989"/>
    </source>
</evidence>
<dbReference type="AlphaFoldDB" id="A0A7S0RWM4"/>
<sequence length="230" mass="25341">MNSFRLSGKGLWARYEHALHKRPVLTQMTTSALLWGLGDVLAQRVAERVQTVDKRRIGLTAGFGAGFMGPVGHFWYQGLDIMASKLLKPGTGPFLIGKVVADTFILGPLYVIAFYAYGSYFIDQTGWQGFHSKITKDFFPTFLAELAIWPAFQTFNFTKIPVNHQLLAVNCMTLVDASFLSWARSQENWVDTMMASLPGADKKQEPVAASAAEAKTSSSSKDKKAAAKHA</sequence>
<organism evidence="8">
    <name type="scientific">Chlamydomonas leiostraca</name>
    <dbReference type="NCBI Taxonomy" id="1034604"/>
    <lineage>
        <taxon>Eukaryota</taxon>
        <taxon>Viridiplantae</taxon>
        <taxon>Chlorophyta</taxon>
        <taxon>core chlorophytes</taxon>
        <taxon>Chlorophyceae</taxon>
        <taxon>CS clade</taxon>
        <taxon>Chlamydomonadales</taxon>
        <taxon>Chlamydomonadaceae</taxon>
        <taxon>Chlamydomonas</taxon>
    </lineage>
</organism>
<keyword evidence="5 6" id="KW-0472">Membrane</keyword>
<keyword evidence="3 6" id="KW-0812">Transmembrane</keyword>
<accession>A0A7S0RWM4</accession>
<dbReference type="GO" id="GO:0005737">
    <property type="term" value="C:cytoplasm"/>
    <property type="evidence" value="ECO:0007669"/>
    <property type="project" value="TreeGrafter"/>
</dbReference>
<protein>
    <recommendedName>
        <fullName evidence="9">Peroxisomal membrane protein MPV17</fullName>
    </recommendedName>
</protein>
<dbReference type="InterPro" id="IPR007248">
    <property type="entry name" value="Mpv17_PMP22"/>
</dbReference>
<feature type="compositionally biased region" description="Basic and acidic residues" evidence="7">
    <location>
        <begin position="220"/>
        <end position="230"/>
    </location>
</feature>
<evidence type="ECO:0000256" key="1">
    <source>
        <dbReference type="ARBA" id="ARBA00004141"/>
    </source>
</evidence>
<dbReference type="GO" id="GO:0016020">
    <property type="term" value="C:membrane"/>
    <property type="evidence" value="ECO:0007669"/>
    <property type="project" value="UniProtKB-SubCell"/>
</dbReference>
<evidence type="ECO:0000256" key="5">
    <source>
        <dbReference type="ARBA" id="ARBA00023136"/>
    </source>
</evidence>
<feature type="transmembrane region" description="Helical" evidence="6">
    <location>
        <begin position="96"/>
        <end position="117"/>
    </location>
</feature>
<dbReference type="Pfam" id="PF04117">
    <property type="entry name" value="Mpv17_PMP22"/>
    <property type="match status" value="1"/>
</dbReference>
<proteinExistence type="inferred from homology"/>
<keyword evidence="4 6" id="KW-1133">Transmembrane helix</keyword>
<name>A0A7S0RWM4_9CHLO</name>
<comment type="subcellular location">
    <subcellularLocation>
        <location evidence="1">Membrane</location>
        <topology evidence="1">Multi-pass membrane protein</topology>
    </subcellularLocation>
</comment>
<reference evidence="8" key="1">
    <citation type="submission" date="2021-01" db="EMBL/GenBank/DDBJ databases">
        <authorList>
            <person name="Corre E."/>
            <person name="Pelletier E."/>
            <person name="Niang G."/>
            <person name="Scheremetjew M."/>
            <person name="Finn R."/>
            <person name="Kale V."/>
            <person name="Holt S."/>
            <person name="Cochrane G."/>
            <person name="Meng A."/>
            <person name="Brown T."/>
            <person name="Cohen L."/>
        </authorList>
    </citation>
    <scope>NUCLEOTIDE SEQUENCE</scope>
    <source>
        <strain evidence="8">SAG 11-49</strain>
    </source>
</reference>
<comment type="similarity">
    <text evidence="2 6">Belongs to the peroxisomal membrane protein PXMP2/4 family.</text>
</comment>
<feature type="transmembrane region" description="Helical" evidence="6">
    <location>
        <begin position="57"/>
        <end position="76"/>
    </location>
</feature>
<feature type="region of interest" description="Disordered" evidence="7">
    <location>
        <begin position="201"/>
        <end position="230"/>
    </location>
</feature>
<evidence type="ECO:0000313" key="8">
    <source>
        <dbReference type="EMBL" id="CAD8688926.1"/>
    </source>
</evidence>
<evidence type="ECO:0000256" key="6">
    <source>
        <dbReference type="RuleBase" id="RU363053"/>
    </source>
</evidence>
<dbReference type="EMBL" id="HBFB01025368">
    <property type="protein sequence ID" value="CAD8688926.1"/>
    <property type="molecule type" value="Transcribed_RNA"/>
</dbReference>
<evidence type="ECO:0000256" key="7">
    <source>
        <dbReference type="SAM" id="MobiDB-lite"/>
    </source>
</evidence>
<evidence type="ECO:0008006" key="9">
    <source>
        <dbReference type="Google" id="ProtNLM"/>
    </source>
</evidence>